<gene>
    <name evidence="2" type="ORF">O6P32_06075</name>
</gene>
<name>A0ABT4PGU9_9BACT</name>
<evidence type="ECO:0000256" key="1">
    <source>
        <dbReference type="SAM" id="Phobius"/>
    </source>
</evidence>
<keyword evidence="3" id="KW-1185">Reference proteome</keyword>
<dbReference type="RefSeq" id="WP_269877446.1">
    <property type="nucleotide sequence ID" value="NZ_JAPZVM010000003.1"/>
</dbReference>
<evidence type="ECO:0000313" key="3">
    <source>
        <dbReference type="Proteomes" id="UP001141933"/>
    </source>
</evidence>
<organism evidence="2 3">
    <name type="scientific">Phocaeicola acetigenes</name>
    <dbReference type="NCBI Taxonomy" id="3016083"/>
    <lineage>
        <taxon>Bacteria</taxon>
        <taxon>Pseudomonadati</taxon>
        <taxon>Bacteroidota</taxon>
        <taxon>Bacteroidia</taxon>
        <taxon>Bacteroidales</taxon>
        <taxon>Bacteroidaceae</taxon>
        <taxon>Phocaeicola</taxon>
    </lineage>
</organism>
<comment type="caution">
    <text evidence="2">The sequence shown here is derived from an EMBL/GenBank/DDBJ whole genome shotgun (WGS) entry which is preliminary data.</text>
</comment>
<protein>
    <submittedName>
        <fullName evidence="2">DUF2975 domain-containing protein</fullName>
    </submittedName>
</protein>
<feature type="transmembrane region" description="Helical" evidence="1">
    <location>
        <begin position="136"/>
        <end position="159"/>
    </location>
</feature>
<sequence length="211" mass="23853">MKHISLLGILAILIIIGEFIFSLPDMSKEFQEGFNDGYEQNKIVMAENGTVKKIEHFHRVSVEVTPIESIPADTLQATIPYQTSQIECYIEPSTSFLIFSPAILIGLLAVLYGIYSLIRLLIRISRKDVFSRKNIWWLRWFTYSYTGFCAILGLLNLMLEQSALQQINIPGYTVDGITSLGIDWGTLAVMILLTEIFAVGVKLKEEQDLTI</sequence>
<dbReference type="Proteomes" id="UP001141933">
    <property type="component" value="Unassembled WGS sequence"/>
</dbReference>
<feature type="transmembrane region" description="Helical" evidence="1">
    <location>
        <begin position="179"/>
        <end position="201"/>
    </location>
</feature>
<evidence type="ECO:0000313" key="2">
    <source>
        <dbReference type="EMBL" id="MCZ8372276.1"/>
    </source>
</evidence>
<feature type="transmembrane region" description="Helical" evidence="1">
    <location>
        <begin position="96"/>
        <end position="115"/>
    </location>
</feature>
<proteinExistence type="predicted"/>
<accession>A0ABT4PGU9</accession>
<keyword evidence="1" id="KW-1133">Transmembrane helix</keyword>
<dbReference type="Pfam" id="PF11188">
    <property type="entry name" value="DUF2975"/>
    <property type="match status" value="1"/>
</dbReference>
<keyword evidence="1" id="KW-0812">Transmembrane</keyword>
<dbReference type="EMBL" id="JAPZVM010000003">
    <property type="protein sequence ID" value="MCZ8372276.1"/>
    <property type="molecule type" value="Genomic_DNA"/>
</dbReference>
<reference evidence="2" key="1">
    <citation type="submission" date="2022-12" db="EMBL/GenBank/DDBJ databases">
        <title>Phocaeicola acetigenes sp. nov., isolated feces from a healthy human.</title>
        <authorList>
            <person name="Do H."/>
            <person name="Ha Y.B."/>
            <person name="Kim J.-S."/>
            <person name="Suh M.K."/>
            <person name="Kim H.S."/>
            <person name="Lee J.-S."/>
        </authorList>
    </citation>
    <scope>NUCLEOTIDE SEQUENCE</scope>
    <source>
        <strain evidence="2">KGMB11183</strain>
    </source>
</reference>
<keyword evidence="1" id="KW-0472">Membrane</keyword>
<dbReference type="InterPro" id="IPR021354">
    <property type="entry name" value="DUF2975"/>
</dbReference>